<dbReference type="InterPro" id="IPR016181">
    <property type="entry name" value="Acyl_CoA_acyltransferase"/>
</dbReference>
<name>A0A098G721_9GAMM</name>
<sequence length="162" mass="18788">MSNKSDPLNIRYRKANINDLPLIVTFLLEDELGKTRENKQSVLDQRYVDAFYKIDIDPNQYLMIVENDDEIIGTCHLTIMPSLTFTGQTRMQIEAVRVSEQFRGQKIGEWMMSAAINYGKSKGASIIQLTTNKKRLRAKKFYEKLGFEASHEGMKLYLEKKQ</sequence>
<dbReference type="PROSITE" id="PS51186">
    <property type="entry name" value="GNAT"/>
    <property type="match status" value="1"/>
</dbReference>
<dbReference type="Gene3D" id="3.40.630.30">
    <property type="match status" value="1"/>
</dbReference>
<evidence type="ECO:0000313" key="4">
    <source>
        <dbReference type="EMBL" id="CEG58268.1"/>
    </source>
</evidence>
<dbReference type="HOGENOM" id="CLU_013985_34_6_6"/>
<reference evidence="5" key="1">
    <citation type="submission" date="2014-09" db="EMBL/GenBank/DDBJ databases">
        <authorList>
            <person name="Gomez-Valero L."/>
        </authorList>
    </citation>
    <scope>NUCLEOTIDE SEQUENCE [LARGE SCALE GENOMIC DNA]</scope>
    <source>
        <strain evidence="5">ATCC700992</strain>
    </source>
</reference>
<dbReference type="Proteomes" id="UP000032430">
    <property type="component" value="Chromosome I"/>
</dbReference>
<dbReference type="SUPFAM" id="SSF55729">
    <property type="entry name" value="Acyl-CoA N-acyltransferases (Nat)"/>
    <property type="match status" value="1"/>
</dbReference>
<dbReference type="Pfam" id="PF00583">
    <property type="entry name" value="Acetyltransf_1"/>
    <property type="match status" value="1"/>
</dbReference>
<dbReference type="STRING" id="1212491.LFA_2914"/>
<dbReference type="AlphaFoldDB" id="A0A098G721"/>
<evidence type="ECO:0000256" key="1">
    <source>
        <dbReference type="ARBA" id="ARBA00022679"/>
    </source>
</evidence>
<dbReference type="EMBL" id="LN614827">
    <property type="protein sequence ID" value="CEG58268.1"/>
    <property type="molecule type" value="Genomic_DNA"/>
</dbReference>
<protein>
    <submittedName>
        <fullName evidence="4">Acyl-CoA N-acyltransferase</fullName>
    </submittedName>
</protein>
<keyword evidence="5" id="KW-1185">Reference proteome</keyword>
<proteinExistence type="predicted"/>
<keyword evidence="2 4" id="KW-0012">Acyltransferase</keyword>
<gene>
    <name evidence="4" type="ORF">LFA_2914</name>
</gene>
<evidence type="ECO:0000313" key="5">
    <source>
        <dbReference type="Proteomes" id="UP000032430"/>
    </source>
</evidence>
<dbReference type="PANTHER" id="PTHR43072">
    <property type="entry name" value="N-ACETYLTRANSFERASE"/>
    <property type="match status" value="1"/>
</dbReference>
<organism evidence="4 5">
    <name type="scientific">Legionella fallonii LLAP-10</name>
    <dbReference type="NCBI Taxonomy" id="1212491"/>
    <lineage>
        <taxon>Bacteria</taxon>
        <taxon>Pseudomonadati</taxon>
        <taxon>Pseudomonadota</taxon>
        <taxon>Gammaproteobacteria</taxon>
        <taxon>Legionellales</taxon>
        <taxon>Legionellaceae</taxon>
        <taxon>Legionella</taxon>
    </lineage>
</organism>
<dbReference type="GO" id="GO:0016747">
    <property type="term" value="F:acyltransferase activity, transferring groups other than amino-acyl groups"/>
    <property type="evidence" value="ECO:0007669"/>
    <property type="project" value="InterPro"/>
</dbReference>
<dbReference type="InterPro" id="IPR000182">
    <property type="entry name" value="GNAT_dom"/>
</dbReference>
<evidence type="ECO:0000256" key="2">
    <source>
        <dbReference type="ARBA" id="ARBA00023315"/>
    </source>
</evidence>
<accession>A0A098G721</accession>
<keyword evidence="1 4" id="KW-0808">Transferase</keyword>
<dbReference type="KEGG" id="lfa:LFA_2914"/>
<dbReference type="CDD" id="cd04301">
    <property type="entry name" value="NAT_SF"/>
    <property type="match status" value="1"/>
</dbReference>
<evidence type="ECO:0000259" key="3">
    <source>
        <dbReference type="PROSITE" id="PS51186"/>
    </source>
</evidence>
<dbReference type="PANTHER" id="PTHR43072:SF23">
    <property type="entry name" value="UPF0039 PROTEIN C11D3.02C"/>
    <property type="match status" value="1"/>
</dbReference>
<dbReference type="RefSeq" id="WP_045096624.1">
    <property type="nucleotide sequence ID" value="NZ_LN614827.1"/>
</dbReference>
<feature type="domain" description="N-acetyltransferase" evidence="3">
    <location>
        <begin position="10"/>
        <end position="162"/>
    </location>
</feature>